<dbReference type="InterPro" id="IPR002582">
    <property type="entry name" value="ACPS"/>
</dbReference>
<evidence type="ECO:0000256" key="4">
    <source>
        <dbReference type="ARBA" id="ARBA00022832"/>
    </source>
</evidence>
<comment type="similarity">
    <text evidence="8">Belongs to the P-Pant transferase superfamily. AcpS family.</text>
</comment>
<dbReference type="NCBIfam" id="TIGR00556">
    <property type="entry name" value="pantethn_trn"/>
    <property type="match status" value="1"/>
</dbReference>
<dbReference type="NCBIfam" id="TIGR00516">
    <property type="entry name" value="acpS"/>
    <property type="match status" value="1"/>
</dbReference>
<feature type="binding site" evidence="8">
    <location>
        <position position="57"/>
    </location>
    <ligand>
        <name>Mg(2+)</name>
        <dbReference type="ChEBI" id="CHEBI:18420"/>
    </ligand>
</feature>
<accession>A0ABP3GCF8</accession>
<dbReference type="EC" id="2.7.8.7" evidence="8"/>
<dbReference type="Pfam" id="PF01648">
    <property type="entry name" value="ACPS"/>
    <property type="match status" value="1"/>
</dbReference>
<keyword evidence="8" id="KW-0963">Cytoplasm</keyword>
<keyword evidence="7 8" id="KW-0275">Fatty acid biosynthesis</keyword>
<evidence type="ECO:0000256" key="7">
    <source>
        <dbReference type="ARBA" id="ARBA00023160"/>
    </source>
</evidence>
<dbReference type="SUPFAM" id="SSF56214">
    <property type="entry name" value="4'-phosphopantetheinyl transferase"/>
    <property type="match status" value="1"/>
</dbReference>
<keyword evidence="2 8" id="KW-0808">Transferase</keyword>
<evidence type="ECO:0000256" key="1">
    <source>
        <dbReference type="ARBA" id="ARBA00022516"/>
    </source>
</evidence>
<dbReference type="InterPro" id="IPR037143">
    <property type="entry name" value="4-PPantetheinyl_Trfase_dom_sf"/>
</dbReference>
<comment type="function">
    <text evidence="8">Transfers the 4'-phosphopantetheine moiety from coenzyme A to a Ser of acyl-carrier-protein.</text>
</comment>
<keyword evidence="1 8" id="KW-0444">Lipid biosynthesis</keyword>
<dbReference type="HAMAP" id="MF_00101">
    <property type="entry name" value="AcpS"/>
    <property type="match status" value="1"/>
</dbReference>
<keyword evidence="4 8" id="KW-0276">Fatty acid metabolism</keyword>
<reference evidence="11" key="1">
    <citation type="journal article" date="2019" name="Int. J. Syst. Evol. Microbiol.">
        <title>The Global Catalogue of Microorganisms (GCM) 10K type strain sequencing project: providing services to taxonomists for standard genome sequencing and annotation.</title>
        <authorList>
            <consortium name="The Broad Institute Genomics Platform"/>
            <consortium name="The Broad Institute Genome Sequencing Center for Infectious Disease"/>
            <person name="Wu L."/>
            <person name="Ma J."/>
        </authorList>
    </citation>
    <scope>NUCLEOTIDE SEQUENCE [LARGE SCALE GENOMIC DNA]</scope>
    <source>
        <strain evidence="11">JCM 13378</strain>
    </source>
</reference>
<keyword evidence="6 8" id="KW-0443">Lipid metabolism</keyword>
<feature type="binding site" evidence="8">
    <location>
        <position position="9"/>
    </location>
    <ligand>
        <name>Mg(2+)</name>
        <dbReference type="ChEBI" id="CHEBI:18420"/>
    </ligand>
</feature>
<comment type="subcellular location">
    <subcellularLocation>
        <location evidence="8">Cytoplasm</location>
    </subcellularLocation>
</comment>
<keyword evidence="11" id="KW-1185">Reference proteome</keyword>
<protein>
    <recommendedName>
        <fullName evidence="8">Holo-[acyl-carrier-protein] synthase</fullName>
        <shortName evidence="8">Holo-ACP synthase</shortName>
        <ecNumber evidence="8">2.7.8.7</ecNumber>
    </recommendedName>
    <alternativeName>
        <fullName evidence="8">4'-phosphopantetheinyl transferase AcpS</fullName>
    </alternativeName>
</protein>
<dbReference type="InterPro" id="IPR008278">
    <property type="entry name" value="4-PPantetheinyl_Trfase_dom"/>
</dbReference>
<comment type="caution">
    <text evidence="10">The sequence shown here is derived from an EMBL/GenBank/DDBJ whole genome shotgun (WGS) entry which is preliminary data.</text>
</comment>
<dbReference type="Gene3D" id="3.90.470.20">
    <property type="entry name" value="4'-phosphopantetheinyl transferase domain"/>
    <property type="match status" value="1"/>
</dbReference>
<name>A0ABP3GCF8_9ALTE</name>
<organism evidence="10 11">
    <name type="scientific">Bowmanella denitrificans</name>
    <dbReference type="NCBI Taxonomy" id="366582"/>
    <lineage>
        <taxon>Bacteria</taxon>
        <taxon>Pseudomonadati</taxon>
        <taxon>Pseudomonadota</taxon>
        <taxon>Gammaproteobacteria</taxon>
        <taxon>Alteromonadales</taxon>
        <taxon>Alteromonadaceae</taxon>
        <taxon>Bowmanella</taxon>
    </lineage>
</organism>
<evidence type="ECO:0000256" key="5">
    <source>
        <dbReference type="ARBA" id="ARBA00022842"/>
    </source>
</evidence>
<evidence type="ECO:0000256" key="3">
    <source>
        <dbReference type="ARBA" id="ARBA00022723"/>
    </source>
</evidence>
<evidence type="ECO:0000313" key="11">
    <source>
        <dbReference type="Proteomes" id="UP001501757"/>
    </source>
</evidence>
<keyword evidence="3 8" id="KW-0479">Metal-binding</keyword>
<keyword evidence="5 8" id="KW-0460">Magnesium</keyword>
<evidence type="ECO:0000256" key="8">
    <source>
        <dbReference type="HAMAP-Rule" id="MF_00101"/>
    </source>
</evidence>
<dbReference type="InterPro" id="IPR004568">
    <property type="entry name" value="Ppantetheine-prot_Trfase_dom"/>
</dbReference>
<sequence>MAIIGLGTDIVEIARFQEPLEKSRRLAQRVLSDEELLEFDQHNFPARFLAKRFAAKEAMVKAIGTGIGNGVSFRQMEVRHHASGAPYLHISGYLQELCVSRGVISTHLSIADEQHYAVATVILES</sequence>
<comment type="cofactor">
    <cofactor evidence="8">
        <name>Mg(2+)</name>
        <dbReference type="ChEBI" id="CHEBI:18420"/>
    </cofactor>
</comment>
<dbReference type="EMBL" id="BAAAEI010000002">
    <property type="protein sequence ID" value="GAA0342196.1"/>
    <property type="molecule type" value="Genomic_DNA"/>
</dbReference>
<feature type="domain" description="4'-phosphopantetheinyl transferase" evidence="9">
    <location>
        <begin position="5"/>
        <end position="119"/>
    </location>
</feature>
<evidence type="ECO:0000259" key="9">
    <source>
        <dbReference type="Pfam" id="PF01648"/>
    </source>
</evidence>
<evidence type="ECO:0000313" key="10">
    <source>
        <dbReference type="EMBL" id="GAA0342196.1"/>
    </source>
</evidence>
<evidence type="ECO:0000256" key="6">
    <source>
        <dbReference type="ARBA" id="ARBA00023098"/>
    </source>
</evidence>
<evidence type="ECO:0000256" key="2">
    <source>
        <dbReference type="ARBA" id="ARBA00022679"/>
    </source>
</evidence>
<comment type="catalytic activity">
    <reaction evidence="8">
        <text>apo-[ACP] + CoA = holo-[ACP] + adenosine 3',5'-bisphosphate + H(+)</text>
        <dbReference type="Rhea" id="RHEA:12068"/>
        <dbReference type="Rhea" id="RHEA-COMP:9685"/>
        <dbReference type="Rhea" id="RHEA-COMP:9690"/>
        <dbReference type="ChEBI" id="CHEBI:15378"/>
        <dbReference type="ChEBI" id="CHEBI:29999"/>
        <dbReference type="ChEBI" id="CHEBI:57287"/>
        <dbReference type="ChEBI" id="CHEBI:58343"/>
        <dbReference type="ChEBI" id="CHEBI:64479"/>
        <dbReference type="EC" id="2.7.8.7"/>
    </reaction>
</comment>
<dbReference type="Proteomes" id="UP001501757">
    <property type="component" value="Unassembled WGS sequence"/>
</dbReference>
<gene>
    <name evidence="8 10" type="primary">acpS</name>
    <name evidence="10" type="ORF">GCM10009092_03450</name>
</gene>
<dbReference type="RefSeq" id="WP_343841007.1">
    <property type="nucleotide sequence ID" value="NZ_BAAAEI010000002.1"/>
</dbReference>
<proteinExistence type="inferred from homology"/>